<reference evidence="2 3" key="1">
    <citation type="submission" date="2016-07" db="EMBL/GenBank/DDBJ databases">
        <title>Pervasive Adenine N6-methylation of Active Genes in Fungi.</title>
        <authorList>
            <consortium name="DOE Joint Genome Institute"/>
            <person name="Mondo S.J."/>
            <person name="Dannebaum R.O."/>
            <person name="Kuo R.C."/>
            <person name="Labutti K."/>
            <person name="Haridas S."/>
            <person name="Kuo A."/>
            <person name="Salamov A."/>
            <person name="Ahrendt S.R."/>
            <person name="Lipzen A."/>
            <person name="Sullivan W."/>
            <person name="Andreopoulos W.B."/>
            <person name="Clum A."/>
            <person name="Lindquist E."/>
            <person name="Daum C."/>
            <person name="Ramamoorthy G.K."/>
            <person name="Gryganskyi A."/>
            <person name="Culley D."/>
            <person name="Magnuson J.K."/>
            <person name="James T.Y."/>
            <person name="O'Malley M.A."/>
            <person name="Stajich J.E."/>
            <person name="Spatafora J.W."/>
            <person name="Visel A."/>
            <person name="Grigoriev I.V."/>
        </authorList>
    </citation>
    <scope>NUCLEOTIDE SEQUENCE [LARGE SCALE GENOMIC DNA]</scope>
    <source>
        <strain evidence="2 3">NRRL 2496</strain>
    </source>
</reference>
<feature type="region of interest" description="Disordered" evidence="1">
    <location>
        <begin position="253"/>
        <end position="327"/>
    </location>
</feature>
<feature type="compositionally biased region" description="Low complexity" evidence="1">
    <location>
        <begin position="313"/>
        <end position="325"/>
    </location>
</feature>
<comment type="caution">
    <text evidence="2">The sequence shown here is derived from an EMBL/GenBank/DDBJ whole genome shotgun (WGS) entry which is preliminary data.</text>
</comment>
<organism evidence="2 3">
    <name type="scientific">Syncephalastrum racemosum</name>
    <name type="common">Filamentous fungus</name>
    <dbReference type="NCBI Taxonomy" id="13706"/>
    <lineage>
        <taxon>Eukaryota</taxon>
        <taxon>Fungi</taxon>
        <taxon>Fungi incertae sedis</taxon>
        <taxon>Mucoromycota</taxon>
        <taxon>Mucoromycotina</taxon>
        <taxon>Mucoromycetes</taxon>
        <taxon>Mucorales</taxon>
        <taxon>Syncephalastraceae</taxon>
        <taxon>Syncephalastrum</taxon>
    </lineage>
</organism>
<feature type="region of interest" description="Disordered" evidence="1">
    <location>
        <begin position="516"/>
        <end position="566"/>
    </location>
</feature>
<feature type="compositionally biased region" description="Low complexity" evidence="1">
    <location>
        <begin position="538"/>
        <end position="566"/>
    </location>
</feature>
<sequence length="566" mass="64553">MSNFTEHRADELYQELEILLDTFCSDAQQRFCVEHHVASAAQLQRVCQTILQIRSLPRQEGLIRNTNSETLRQSLMRTCAEMLDCYQAVCHERRIRPQPEGAAQHLTAEWQQLSQLFEAKAKEQSQLAQLFDNLAGLRKAWKKPREIERIMTSVLATNTLQPGAYVVVVDRHNYNQLGLKRAAVGSRQVVFECSRLVRSEQMDVVSGVCDRFASVFAQNAQHNLAQIDGQIRLAQPISLARKLKQLQDQIMYPADQAMPSTAPVVDDGEDDEDEDDDDNISSLHGDIGQSGLRPTIDASAAPPHPHPPPPQRFPQQQQQQQQQRQISASGMVRDILPFRLSIATNATSLRYPYEEEEEGLQHMAMPSFVPTPWEWPDLLKVRRPYYPLFFGLIKRRRRSSRDNRSGMFRYIRDLFTDKPPRRSDPHTQEEDEQEILFATVSVPALCQHFCRTGRQFYEDVMTNAKLKHSQDGHVLQDIGRDLVSVYAAIQLEASRAMMHRILIILHDLSLLDPSSSSVQQRQHLDHDSFSSSHPPLPEQSAQQQNTQSNSNSPPQQQHPSPGLDNN</sequence>
<dbReference type="EMBL" id="MCGN01000001">
    <property type="protein sequence ID" value="ORZ03944.1"/>
    <property type="molecule type" value="Genomic_DNA"/>
</dbReference>
<proteinExistence type="predicted"/>
<dbReference type="InParanoid" id="A0A1X2HWU8"/>
<dbReference type="STRING" id="13706.A0A1X2HWU8"/>
<dbReference type="Proteomes" id="UP000242180">
    <property type="component" value="Unassembled WGS sequence"/>
</dbReference>
<keyword evidence="3" id="KW-1185">Reference proteome</keyword>
<evidence type="ECO:0000256" key="1">
    <source>
        <dbReference type="SAM" id="MobiDB-lite"/>
    </source>
</evidence>
<feature type="compositionally biased region" description="Pro residues" evidence="1">
    <location>
        <begin position="302"/>
        <end position="312"/>
    </location>
</feature>
<accession>A0A1X2HWU8</accession>
<evidence type="ECO:0000313" key="2">
    <source>
        <dbReference type="EMBL" id="ORZ03944.1"/>
    </source>
</evidence>
<dbReference type="OMA" id="VCHERRI"/>
<gene>
    <name evidence="2" type="ORF">BCR43DRAFT_560514</name>
</gene>
<protein>
    <submittedName>
        <fullName evidence="2">Uncharacterized protein</fullName>
    </submittedName>
</protein>
<evidence type="ECO:0000313" key="3">
    <source>
        <dbReference type="Proteomes" id="UP000242180"/>
    </source>
</evidence>
<dbReference type="OrthoDB" id="2357632at2759"/>
<feature type="compositionally biased region" description="Acidic residues" evidence="1">
    <location>
        <begin position="266"/>
        <end position="279"/>
    </location>
</feature>
<dbReference type="AlphaFoldDB" id="A0A1X2HWU8"/>
<name>A0A1X2HWU8_SYNRA</name>